<comment type="caution">
    <text evidence="4">The sequence shown here is derived from an EMBL/GenBank/DDBJ whole genome shotgun (WGS) entry which is preliminary data.</text>
</comment>
<accession>A0A811KHW0</accession>
<evidence type="ECO:0000313" key="5">
    <source>
        <dbReference type="Proteomes" id="UP000614601"/>
    </source>
</evidence>
<dbReference type="Pfam" id="PF01424">
    <property type="entry name" value="R3H"/>
    <property type="match status" value="1"/>
</dbReference>
<proteinExistence type="predicted"/>
<dbReference type="InterPro" id="IPR051937">
    <property type="entry name" value="R3H_domain_containing"/>
</dbReference>
<dbReference type="EMBL" id="CAJFCW020000003">
    <property type="protein sequence ID" value="CAG9104928.1"/>
    <property type="molecule type" value="Genomic_DNA"/>
</dbReference>
<protein>
    <recommendedName>
        <fullName evidence="3">R3H domain-containing protein</fullName>
    </recommendedName>
</protein>
<dbReference type="EMBL" id="CAJFDH010000003">
    <property type="protein sequence ID" value="CAD5215866.1"/>
    <property type="molecule type" value="Genomic_DNA"/>
</dbReference>
<dbReference type="SMART" id="SM00393">
    <property type="entry name" value="R3H"/>
    <property type="match status" value="1"/>
</dbReference>
<dbReference type="Proteomes" id="UP000614601">
    <property type="component" value="Unassembled WGS sequence"/>
</dbReference>
<keyword evidence="5" id="KW-1185">Reference proteome</keyword>
<gene>
    <name evidence="4" type="ORF">BOKJ2_LOCUS6307</name>
</gene>
<dbReference type="SUPFAM" id="SSF82708">
    <property type="entry name" value="R3H domain"/>
    <property type="match status" value="1"/>
</dbReference>
<reference evidence="4" key="1">
    <citation type="submission" date="2020-09" db="EMBL/GenBank/DDBJ databases">
        <authorList>
            <person name="Kikuchi T."/>
        </authorList>
    </citation>
    <scope>NUCLEOTIDE SEQUENCE</scope>
    <source>
        <strain evidence="4">SH1</strain>
    </source>
</reference>
<feature type="region of interest" description="Disordered" evidence="2">
    <location>
        <begin position="160"/>
        <end position="195"/>
    </location>
</feature>
<dbReference type="OrthoDB" id="278430at2759"/>
<dbReference type="PANTHER" id="PTHR15672:SF8">
    <property type="entry name" value="PROTEIN ENCORE"/>
    <property type="match status" value="1"/>
</dbReference>
<feature type="region of interest" description="Disordered" evidence="2">
    <location>
        <begin position="1"/>
        <end position="55"/>
    </location>
</feature>
<dbReference type="PROSITE" id="PS51061">
    <property type="entry name" value="R3H"/>
    <property type="match status" value="1"/>
</dbReference>
<name>A0A811KHW0_9BILA</name>
<dbReference type="Gene3D" id="3.30.1370.50">
    <property type="entry name" value="R3H-like domain"/>
    <property type="match status" value="1"/>
</dbReference>
<dbReference type="InterPro" id="IPR036867">
    <property type="entry name" value="R3H_dom_sf"/>
</dbReference>
<feature type="region of interest" description="Disordered" evidence="2">
    <location>
        <begin position="223"/>
        <end position="248"/>
    </location>
</feature>
<dbReference type="AlphaFoldDB" id="A0A811KHW0"/>
<dbReference type="InterPro" id="IPR001374">
    <property type="entry name" value="R3H_dom"/>
</dbReference>
<evidence type="ECO:0000256" key="2">
    <source>
        <dbReference type="SAM" id="MobiDB-lite"/>
    </source>
</evidence>
<sequence length="307" mass="34349">MNPNGDDETKDKRKSFSRSEAVSLEDDRSKGPIRLVNSQTRPALKSSQSKDSSGYTDATGIDLTLFIKETLHKNQKDRQHVLHLEQVFCNFLNDQTKKVYEFPNMTSYDRMIVHRVAAYFGLDHNVTQDGQSVVVTKTDYATVPAVPFKNLIENDMFTEKPRRNSSGRYGAKSFQKYPEFGDGDPRRRTKSVDIPSGSVYSPVPFYTQSQMVLPMNILGNLDGRKKRMNSHSSTASESTCEPTDPSQLMSPMNIYPQGYASAVPYVYSANPLILPQGANFASGATVYYPSASIPYNMGNSPPTPYYI</sequence>
<organism evidence="4 5">
    <name type="scientific">Bursaphelenchus okinawaensis</name>
    <dbReference type="NCBI Taxonomy" id="465554"/>
    <lineage>
        <taxon>Eukaryota</taxon>
        <taxon>Metazoa</taxon>
        <taxon>Ecdysozoa</taxon>
        <taxon>Nematoda</taxon>
        <taxon>Chromadorea</taxon>
        <taxon>Rhabditida</taxon>
        <taxon>Tylenchina</taxon>
        <taxon>Tylenchomorpha</taxon>
        <taxon>Aphelenchoidea</taxon>
        <taxon>Aphelenchoididae</taxon>
        <taxon>Bursaphelenchus</taxon>
    </lineage>
</organism>
<feature type="compositionally biased region" description="Polar residues" evidence="2">
    <location>
        <begin position="36"/>
        <end position="55"/>
    </location>
</feature>
<evidence type="ECO:0000259" key="3">
    <source>
        <dbReference type="PROSITE" id="PS51061"/>
    </source>
</evidence>
<feature type="compositionally biased region" description="Polar residues" evidence="2">
    <location>
        <begin position="230"/>
        <end position="248"/>
    </location>
</feature>
<feature type="domain" description="R3H" evidence="3">
    <location>
        <begin position="78"/>
        <end position="141"/>
    </location>
</feature>
<dbReference type="PANTHER" id="PTHR15672">
    <property type="entry name" value="CAMP-REGULATED PHOSPHOPROTEIN 21 RELATED R3H DOMAIN CONTAINING PROTEIN"/>
    <property type="match status" value="1"/>
</dbReference>
<evidence type="ECO:0000256" key="1">
    <source>
        <dbReference type="ARBA" id="ARBA00022553"/>
    </source>
</evidence>
<evidence type="ECO:0000313" key="4">
    <source>
        <dbReference type="EMBL" id="CAD5215866.1"/>
    </source>
</evidence>
<dbReference type="GO" id="GO:0003676">
    <property type="term" value="F:nucleic acid binding"/>
    <property type="evidence" value="ECO:0007669"/>
    <property type="project" value="UniProtKB-UniRule"/>
</dbReference>
<dbReference type="Proteomes" id="UP000783686">
    <property type="component" value="Unassembled WGS sequence"/>
</dbReference>
<keyword evidence="1" id="KW-0597">Phosphoprotein</keyword>
<dbReference type="CDD" id="cd02642">
    <property type="entry name" value="R3H_encore_like"/>
    <property type="match status" value="1"/>
</dbReference>